<dbReference type="OrthoDB" id="4360000at2759"/>
<organism evidence="1 2">
    <name type="scientific">Penicillium chermesinum</name>
    <dbReference type="NCBI Taxonomy" id="63820"/>
    <lineage>
        <taxon>Eukaryota</taxon>
        <taxon>Fungi</taxon>
        <taxon>Dikarya</taxon>
        <taxon>Ascomycota</taxon>
        <taxon>Pezizomycotina</taxon>
        <taxon>Eurotiomycetes</taxon>
        <taxon>Eurotiomycetidae</taxon>
        <taxon>Eurotiales</taxon>
        <taxon>Aspergillaceae</taxon>
        <taxon>Penicillium</taxon>
    </lineage>
</organism>
<comment type="caution">
    <text evidence="1">The sequence shown here is derived from an EMBL/GenBank/DDBJ whole genome shotgun (WGS) entry which is preliminary data.</text>
</comment>
<sequence>MINRAIKAKIHGVYFYKRLKLLKEYIARYPECLTNVVHYHCLYGSLQPIVAPPIPFHILIVDIVTGLLTLYDDRDTMISVTDKFTKWLMYGIELRQAWDMMPQAFDHNRSFKARLDAEQSLVYTAI</sequence>
<name>A0A9W9NWT1_9EURO</name>
<dbReference type="AlphaFoldDB" id="A0A9W9NWT1"/>
<accession>A0A9W9NWT1</accession>
<evidence type="ECO:0000313" key="1">
    <source>
        <dbReference type="EMBL" id="KAJ5226089.1"/>
    </source>
</evidence>
<reference evidence="1" key="1">
    <citation type="submission" date="2022-11" db="EMBL/GenBank/DDBJ databases">
        <authorList>
            <person name="Petersen C."/>
        </authorList>
    </citation>
    <scope>NUCLEOTIDE SEQUENCE</scope>
    <source>
        <strain evidence="1">IBT 19713</strain>
    </source>
</reference>
<dbReference type="GeneID" id="83203913"/>
<dbReference type="EMBL" id="JAPQKS010000005">
    <property type="protein sequence ID" value="KAJ5226089.1"/>
    <property type="molecule type" value="Genomic_DNA"/>
</dbReference>
<protein>
    <submittedName>
        <fullName evidence="1">Uncharacterized protein</fullName>
    </submittedName>
</protein>
<gene>
    <name evidence="1" type="ORF">N7468_007314</name>
</gene>
<reference evidence="1" key="2">
    <citation type="journal article" date="2023" name="IMA Fungus">
        <title>Comparative genomic study of the Penicillium genus elucidates a diverse pangenome and 15 lateral gene transfer events.</title>
        <authorList>
            <person name="Petersen C."/>
            <person name="Sorensen T."/>
            <person name="Nielsen M.R."/>
            <person name="Sondergaard T.E."/>
            <person name="Sorensen J.L."/>
            <person name="Fitzpatrick D.A."/>
            <person name="Frisvad J.C."/>
            <person name="Nielsen K.L."/>
        </authorList>
    </citation>
    <scope>NUCLEOTIDE SEQUENCE</scope>
    <source>
        <strain evidence="1">IBT 19713</strain>
    </source>
</reference>
<evidence type="ECO:0000313" key="2">
    <source>
        <dbReference type="Proteomes" id="UP001150941"/>
    </source>
</evidence>
<dbReference type="RefSeq" id="XP_058329500.1">
    <property type="nucleotide sequence ID" value="XM_058476610.1"/>
</dbReference>
<keyword evidence="2" id="KW-1185">Reference proteome</keyword>
<proteinExistence type="predicted"/>
<dbReference type="Proteomes" id="UP001150941">
    <property type="component" value="Unassembled WGS sequence"/>
</dbReference>